<accession>A0A176RZM5</accession>
<dbReference type="InterPro" id="IPR011460">
    <property type="entry name" value="Lcl_C"/>
</dbReference>
<dbReference type="EMBL" id="LUTY01001768">
    <property type="protein sequence ID" value="OAD21251.1"/>
    <property type="molecule type" value="Genomic_DNA"/>
</dbReference>
<dbReference type="PANTHER" id="PTHR35812:SF1">
    <property type="entry name" value="LIPOPROTEIN"/>
    <property type="match status" value="1"/>
</dbReference>
<name>A0A176RZM5_9GAMM</name>
<feature type="domain" description="Lcl C-terminal" evidence="1">
    <location>
        <begin position="50"/>
        <end position="181"/>
    </location>
</feature>
<dbReference type="Pfam" id="PF07603">
    <property type="entry name" value="Lcl_C"/>
    <property type="match status" value="1"/>
</dbReference>
<feature type="non-terminal residue" evidence="2">
    <location>
        <position position="1"/>
    </location>
</feature>
<evidence type="ECO:0000259" key="1">
    <source>
        <dbReference type="Pfam" id="PF07603"/>
    </source>
</evidence>
<protein>
    <submittedName>
        <fullName evidence="2">Protein containing DUF1566</fullName>
    </submittedName>
</protein>
<organism evidence="2 3">
    <name type="scientific">Candidatus Thiomargarita nelsonii</name>
    <dbReference type="NCBI Taxonomy" id="1003181"/>
    <lineage>
        <taxon>Bacteria</taxon>
        <taxon>Pseudomonadati</taxon>
        <taxon>Pseudomonadota</taxon>
        <taxon>Gammaproteobacteria</taxon>
        <taxon>Thiotrichales</taxon>
        <taxon>Thiotrichaceae</taxon>
        <taxon>Thiomargarita</taxon>
    </lineage>
</organism>
<comment type="caution">
    <text evidence="2">The sequence shown here is derived from an EMBL/GenBank/DDBJ whole genome shotgun (WGS) entry which is preliminary data.</text>
</comment>
<proteinExistence type="predicted"/>
<reference evidence="2 3" key="1">
    <citation type="submission" date="2016-05" db="EMBL/GenBank/DDBJ databases">
        <title>Single-cell genome of chain-forming Candidatus Thiomargarita nelsonii and comparison to other large sulfur-oxidizing bacteria.</title>
        <authorList>
            <person name="Winkel M."/>
            <person name="Salman V."/>
            <person name="Woyke T."/>
            <person name="Schulz-Vogt H."/>
            <person name="Richter M."/>
            <person name="Flood B."/>
            <person name="Bailey J."/>
            <person name="Amann R."/>
            <person name="Mussmann M."/>
        </authorList>
    </citation>
    <scope>NUCLEOTIDE SEQUENCE [LARGE SCALE GENOMIC DNA]</scope>
    <source>
        <strain evidence="2 3">THI036</strain>
    </source>
</reference>
<keyword evidence="3" id="KW-1185">Reference proteome</keyword>
<dbReference type="Proteomes" id="UP000076962">
    <property type="component" value="Unassembled WGS sequence"/>
</dbReference>
<dbReference type="PANTHER" id="PTHR35812">
    <property type="entry name" value="LIPOPROTEIN"/>
    <property type="match status" value="1"/>
</dbReference>
<evidence type="ECO:0000313" key="3">
    <source>
        <dbReference type="Proteomes" id="UP000076962"/>
    </source>
</evidence>
<gene>
    <name evidence="2" type="ORF">THIOM_002987</name>
</gene>
<evidence type="ECO:0000313" key="2">
    <source>
        <dbReference type="EMBL" id="OAD21251.1"/>
    </source>
</evidence>
<sequence>EKAWQNACEQDTPEAYQTCLDGNTLKEYADEAIKRLQTLQQQRYTDNGDGTVTDKKTGLIWLKKANAFGSQDWKTAMQCAANLAHGQCGLSDGSKAGDWRLPTKDEWEAMMDERYNKPALSNAAGTEPWKEGDVFLGVQSSWYWSSTSYKDNTSLAWTMYIDNGRMYSYGKTFTYYVWTVRGGH</sequence>
<dbReference type="AlphaFoldDB" id="A0A176RZM5"/>